<feature type="compositionally biased region" description="Basic and acidic residues" evidence="5">
    <location>
        <begin position="517"/>
        <end position="526"/>
    </location>
</feature>
<dbReference type="OrthoDB" id="10072532at2759"/>
<evidence type="ECO:0000259" key="6">
    <source>
        <dbReference type="PROSITE" id="PS50103"/>
    </source>
</evidence>
<feature type="compositionally biased region" description="Basic residues" evidence="5">
    <location>
        <begin position="289"/>
        <end position="301"/>
    </location>
</feature>
<dbReference type="GO" id="GO:0008270">
    <property type="term" value="F:zinc ion binding"/>
    <property type="evidence" value="ECO:0007669"/>
    <property type="project" value="UniProtKB-KW"/>
</dbReference>
<dbReference type="Pfam" id="PF18044">
    <property type="entry name" value="zf-CCCH_4"/>
    <property type="match status" value="1"/>
</dbReference>
<feature type="compositionally biased region" description="Low complexity" evidence="5">
    <location>
        <begin position="365"/>
        <end position="379"/>
    </location>
</feature>
<dbReference type="GO" id="GO:0071011">
    <property type="term" value="C:precatalytic spliceosome"/>
    <property type="evidence" value="ECO:0007669"/>
    <property type="project" value="TreeGrafter"/>
</dbReference>
<evidence type="ECO:0000256" key="2">
    <source>
        <dbReference type="ARBA" id="ARBA00022771"/>
    </source>
</evidence>
<dbReference type="PANTHER" id="PTHR46582">
    <property type="entry name" value="ZINC FINGER CCCH DOMAIN-CONTAINING PROTEIN 18"/>
    <property type="match status" value="1"/>
</dbReference>
<evidence type="ECO:0000256" key="5">
    <source>
        <dbReference type="SAM" id="MobiDB-lite"/>
    </source>
</evidence>
<feature type="compositionally biased region" description="Basic and acidic residues" evidence="5">
    <location>
        <begin position="486"/>
        <end position="501"/>
    </location>
</feature>
<feature type="zinc finger region" description="C3H1-type" evidence="4">
    <location>
        <begin position="95"/>
        <end position="122"/>
    </location>
</feature>
<keyword evidence="2 4" id="KW-0863">Zinc-finger</keyword>
<name>A0A7I8VKZ5_9ANNE</name>
<feature type="compositionally biased region" description="Acidic residues" evidence="5">
    <location>
        <begin position="55"/>
        <end position="65"/>
    </location>
</feature>
<feature type="compositionally biased region" description="Low complexity" evidence="5">
    <location>
        <begin position="258"/>
        <end position="285"/>
    </location>
</feature>
<feature type="compositionally biased region" description="Basic and acidic residues" evidence="5">
    <location>
        <begin position="29"/>
        <end position="39"/>
    </location>
</feature>
<feature type="compositionally biased region" description="Basic and acidic residues" evidence="5">
    <location>
        <begin position="466"/>
        <end position="476"/>
    </location>
</feature>
<sequence length="547" mass="61470">MASIEVQMQPNSTDDHGELDFEEEVEERDDVKMEAKNEEDNIDLSEEEKAKEDGEASELSDEGELPDSNSDGELNSDNDHETGAIDIMNNRQMPNSSRPICRFFLRGACTWGNTCRYLHSDRFGGNDAWSDWRFSGQNVPPVVEAPKTESAWERGMKQAKEMVKNASARKKQEPDFNEKKLTMKVEEALPVYDDHYYDQSSEFNRIRYRSPPTPEPYAAATGQFEPAPPSAKTSRRGDEWHDPWARGRSPKRRNRHASYSSFSSSSSSSASSSRSTSSSSDSSSSTGKQHGKKPNSSKPKRQREAPRANRVSQTNPRSRQENKSGRPKESEEKRTVSIAKAPSNYQKETVKRSPPVQKVRRKKSTSSSSSSASESTGESSPDRRNKMGKQNKSKPPVNDPKMQMKGPPPKANVPKPSIKMTLTSTKNVDRMNAVKRRSAIAARLNDDSDSEVEPPAKKSAVSTTNKPREENMEIVEKPLSVSVPRQRRDSSPTKQRIKVEKSPPPQKQLINKLPPGNDKKGSSRREELLKQLKKVEDAIKRKKSKMH</sequence>
<dbReference type="AlphaFoldDB" id="A0A7I8VKZ5"/>
<evidence type="ECO:0000313" key="8">
    <source>
        <dbReference type="Proteomes" id="UP000549394"/>
    </source>
</evidence>
<keyword evidence="1 4" id="KW-0479">Metal-binding</keyword>
<evidence type="ECO:0000256" key="1">
    <source>
        <dbReference type="ARBA" id="ARBA00022723"/>
    </source>
</evidence>
<dbReference type="InterPro" id="IPR041367">
    <property type="entry name" value="Znf-CCCH_4"/>
</dbReference>
<comment type="caution">
    <text evidence="7">The sequence shown here is derived from an EMBL/GenBank/DDBJ whole genome shotgun (WGS) entry which is preliminary data.</text>
</comment>
<dbReference type="PROSITE" id="PS50103">
    <property type="entry name" value="ZF_C3H1"/>
    <property type="match status" value="1"/>
</dbReference>
<accession>A0A7I8VKZ5</accession>
<feature type="domain" description="C3H1-type" evidence="6">
    <location>
        <begin position="95"/>
        <end position="122"/>
    </location>
</feature>
<feature type="compositionally biased region" description="Basic and acidic residues" evidence="5">
    <location>
        <begin position="318"/>
        <end position="335"/>
    </location>
</feature>
<dbReference type="GO" id="GO:0003723">
    <property type="term" value="F:RNA binding"/>
    <property type="evidence" value="ECO:0007669"/>
    <property type="project" value="TreeGrafter"/>
</dbReference>
<dbReference type="PANTHER" id="PTHR46582:SF1">
    <property type="entry name" value="ZINC FINGER CCCH DOMAIN-CONTAINING PROTEIN 18"/>
    <property type="match status" value="1"/>
</dbReference>
<dbReference type="Gene3D" id="4.10.1000.10">
    <property type="entry name" value="Zinc finger, CCCH-type"/>
    <property type="match status" value="1"/>
</dbReference>
<reference evidence="7 8" key="1">
    <citation type="submission" date="2020-08" db="EMBL/GenBank/DDBJ databases">
        <authorList>
            <person name="Hejnol A."/>
        </authorList>
    </citation>
    <scope>NUCLEOTIDE SEQUENCE [LARGE SCALE GENOMIC DNA]</scope>
</reference>
<evidence type="ECO:0000256" key="4">
    <source>
        <dbReference type="PROSITE-ProRule" id="PRU00723"/>
    </source>
</evidence>
<dbReference type="InterPro" id="IPR000571">
    <property type="entry name" value="Znf_CCCH"/>
</dbReference>
<feature type="region of interest" description="Disordered" evidence="5">
    <location>
        <begin position="1"/>
        <end position="82"/>
    </location>
</feature>
<dbReference type="EMBL" id="CAJFCJ010000006">
    <property type="protein sequence ID" value="CAD5116725.1"/>
    <property type="molecule type" value="Genomic_DNA"/>
</dbReference>
<evidence type="ECO:0000256" key="3">
    <source>
        <dbReference type="ARBA" id="ARBA00022833"/>
    </source>
</evidence>
<feature type="compositionally biased region" description="Polar residues" evidence="5">
    <location>
        <begin position="1"/>
        <end position="12"/>
    </location>
</feature>
<dbReference type="SMART" id="SM00356">
    <property type="entry name" value="ZnF_C3H1"/>
    <property type="match status" value="1"/>
</dbReference>
<keyword evidence="8" id="KW-1185">Reference proteome</keyword>
<organism evidence="7 8">
    <name type="scientific">Dimorphilus gyrociliatus</name>
    <dbReference type="NCBI Taxonomy" id="2664684"/>
    <lineage>
        <taxon>Eukaryota</taxon>
        <taxon>Metazoa</taxon>
        <taxon>Spiralia</taxon>
        <taxon>Lophotrochozoa</taxon>
        <taxon>Annelida</taxon>
        <taxon>Polychaeta</taxon>
        <taxon>Polychaeta incertae sedis</taxon>
        <taxon>Dinophilidae</taxon>
        <taxon>Dimorphilus</taxon>
    </lineage>
</organism>
<dbReference type="Proteomes" id="UP000549394">
    <property type="component" value="Unassembled WGS sequence"/>
</dbReference>
<keyword evidence="3 4" id="KW-0862">Zinc</keyword>
<protein>
    <submittedName>
        <fullName evidence="7">DgyrCDS5583</fullName>
    </submittedName>
</protein>
<dbReference type="SUPFAM" id="SSF90229">
    <property type="entry name" value="CCCH zinc finger"/>
    <property type="match status" value="1"/>
</dbReference>
<feature type="region of interest" description="Disordered" evidence="5">
    <location>
        <begin position="205"/>
        <end position="526"/>
    </location>
</feature>
<evidence type="ECO:0000313" key="7">
    <source>
        <dbReference type="EMBL" id="CAD5116725.1"/>
    </source>
</evidence>
<gene>
    <name evidence="7" type="ORF">DGYR_LOCUS5321</name>
</gene>
<dbReference type="InterPro" id="IPR052647">
    <property type="entry name" value="Zinc_finger_CCCH-type"/>
</dbReference>
<proteinExistence type="predicted"/>
<dbReference type="InterPro" id="IPR036855">
    <property type="entry name" value="Znf_CCCH_sf"/>
</dbReference>
<feature type="compositionally biased region" description="Basic and acidic residues" evidence="5">
    <location>
        <begin position="235"/>
        <end position="245"/>
    </location>
</feature>